<dbReference type="KEGG" id="whj:H9Q79_06830"/>
<keyword evidence="3" id="KW-1185">Reference proteome</keyword>
<dbReference type="AlphaFoldDB" id="A0A7G9GGQ2"/>
<proteinExistence type="predicted"/>
<gene>
    <name evidence="2" type="ORF">H9Q79_06830</name>
</gene>
<protein>
    <submittedName>
        <fullName evidence="2">SseB family protein</fullName>
    </submittedName>
</protein>
<organism evidence="2 3">
    <name type="scientific">Wansuia hejianensis</name>
    <dbReference type="NCBI Taxonomy" id="2763667"/>
    <lineage>
        <taxon>Bacteria</taxon>
        <taxon>Bacillati</taxon>
        <taxon>Bacillota</taxon>
        <taxon>Clostridia</taxon>
        <taxon>Lachnospirales</taxon>
        <taxon>Lachnospiraceae</taxon>
        <taxon>Wansuia</taxon>
    </lineage>
</organism>
<dbReference type="Proteomes" id="UP000515860">
    <property type="component" value="Chromosome"/>
</dbReference>
<evidence type="ECO:0000259" key="1">
    <source>
        <dbReference type="Pfam" id="PF07179"/>
    </source>
</evidence>
<dbReference type="EMBL" id="CP060635">
    <property type="protein sequence ID" value="QNM09984.1"/>
    <property type="molecule type" value="Genomic_DNA"/>
</dbReference>
<name>A0A7G9GGQ2_9FIRM</name>
<accession>A0A7G9GGQ2</accession>
<feature type="domain" description="SseB protein N-terminal" evidence="1">
    <location>
        <begin position="157"/>
        <end position="261"/>
    </location>
</feature>
<sequence>MTVDNSFLIKKFEKYESIYVLFSQMTKLPFVECDEETYDDQVYVFTEEGRTQEFAKKYTNEKILLAAAKIPNAQIKGFLSSLYAIGVNALVVQDEGAPVRVELEQLMPRPDLDALMNDKIPRVNPQLQLTALYFLQELRRPIERDLEAKKRLRSLEEEMAANLMRSRFIVTMDLTENGGDLKPGAKNQKVKIPYVKNKNGDIYQPCYTDFGEFQKFNAKNKDAKMRLSAVSYDDLPKYLVGQAKGFVFNPAGFNLILTKEQMELMKKNYS</sequence>
<dbReference type="InterPro" id="IPR009839">
    <property type="entry name" value="SseB_N"/>
</dbReference>
<evidence type="ECO:0000313" key="2">
    <source>
        <dbReference type="EMBL" id="QNM09984.1"/>
    </source>
</evidence>
<evidence type="ECO:0000313" key="3">
    <source>
        <dbReference type="Proteomes" id="UP000515860"/>
    </source>
</evidence>
<dbReference type="Pfam" id="PF07179">
    <property type="entry name" value="SseB"/>
    <property type="match status" value="1"/>
</dbReference>
<reference evidence="2 3" key="1">
    <citation type="submission" date="2020-08" db="EMBL/GenBank/DDBJ databases">
        <authorList>
            <person name="Liu C."/>
            <person name="Sun Q."/>
        </authorList>
    </citation>
    <scope>NUCLEOTIDE SEQUENCE [LARGE SCALE GENOMIC DNA]</scope>
    <source>
        <strain evidence="2 3">NSJ-29</strain>
    </source>
</reference>
<dbReference type="RefSeq" id="WP_118646521.1">
    <property type="nucleotide sequence ID" value="NZ_CP060635.1"/>
</dbReference>